<dbReference type="RefSeq" id="YP_010798027.1">
    <property type="nucleotide sequence ID" value="NC_076290.1"/>
</dbReference>
<evidence type="ECO:0000313" key="1">
    <source>
        <dbReference type="EMBL" id="AYH53275.1"/>
    </source>
</evidence>
<organism evidence="1">
    <name type="scientific">Trifolium pratense virus A</name>
    <dbReference type="NCBI Taxonomy" id="2448906"/>
    <lineage>
        <taxon>Viruses</taxon>
        <taxon>Riboviria</taxon>
        <taxon>Orthornavirae</taxon>
        <taxon>Negarnaviricota</taxon>
        <taxon>Haploviricotina</taxon>
        <taxon>Monjiviricetes</taxon>
        <taxon>Mononegavirales</taxon>
        <taxon>Rhabdoviridae</taxon>
        <taxon>Betarhabdovirinae</taxon>
        <taxon>Alphacytorhabdovirus</taxon>
        <taxon>Alphacytorhabdovirus alphatrifolii</taxon>
        <taxon>Cytorhabdovirus alphatrifolii</taxon>
    </lineage>
</organism>
<dbReference type="EMBL" id="MH982250">
    <property type="protein sequence ID" value="AYH53275.1"/>
    <property type="molecule type" value="Viral_cRNA"/>
</dbReference>
<keyword evidence="2" id="KW-1185">Reference proteome</keyword>
<evidence type="ECO:0000313" key="2">
    <source>
        <dbReference type="Proteomes" id="UP000676365"/>
    </source>
</evidence>
<dbReference type="KEGG" id="vg:80536063"/>
<dbReference type="Proteomes" id="UP000676365">
    <property type="component" value="Segment"/>
</dbReference>
<dbReference type="GeneID" id="80536063"/>
<proteinExistence type="predicted"/>
<protein>
    <submittedName>
        <fullName evidence="1">Putative P protein</fullName>
    </submittedName>
</protein>
<name>A0A510C2D6_9RHAB</name>
<sequence length="325" mass="35652">MSVSDHDSEMDFESLGEPIVGFALPNPMDPDKVDMVSHEEPTQDISTAKKDVVEVHAEKLSKDAKLALESLSKVCSALGVNKTIQMENQIKTMSKTESIKEEHIIWYVRGISLANNTSVLSAITDSISDLKSESRHLSNVTNKTSKVAASVDKVSVGLRSLLDDITTRVRESFDKTVTALADSYEEKIKMISESSKIPADVVTVPVPEKPIANVTIENKSPTTEDTGMTAEKHFYQDMNKPVVTTASDENIQKDKRALMLRVGMSVAITRELKDAALSAVLPDDTYAQIKTMVMTPKVCAGIKQLLMKNLNQYIEKMTPSSSGTK</sequence>
<reference evidence="1" key="1">
    <citation type="journal article" date="2019" name="Plant Pathol.">
        <title>Molecular and biological properties of two putative new cytorhabdoviruses infecting Trifolium pratense.</title>
        <authorList>
            <person name="Franova J."/>
            <person name="Sarkisova T."/>
            <person name="Jakesova H."/>
            <person name="Koloniuk I."/>
        </authorList>
    </citation>
    <scope>NUCLEOTIDE SEQUENCE</scope>
    <source>
        <strain evidence="1">29/15/1</strain>
    </source>
</reference>
<accession>A0A510C2D6</accession>